<comment type="similarity">
    <text evidence="1 6">Belongs to the glycosyl hydrolase 31 family.</text>
</comment>
<comment type="catalytic activity">
    <reaction evidence="4">
        <text>Hydrolysis of terminal, non-reducing alpha-D-xylose residues with release of alpha-D-xylose.</text>
        <dbReference type="EC" id="3.2.1.177"/>
    </reaction>
</comment>
<dbReference type="Pfam" id="PF01055">
    <property type="entry name" value="Glyco_hydro_31_2nd"/>
    <property type="match status" value="1"/>
</dbReference>
<evidence type="ECO:0000256" key="4">
    <source>
        <dbReference type="ARBA" id="ARBA00052064"/>
    </source>
</evidence>
<dbReference type="EMBL" id="LT635770">
    <property type="protein sequence ID" value="SGZ59010.1"/>
    <property type="molecule type" value="Genomic_DNA"/>
</dbReference>
<reference evidence="11" key="1">
    <citation type="submission" date="2016-10" db="EMBL/GenBank/DDBJ databases">
        <authorList>
            <person name="Geijer C."/>
            <person name="Jareborg N."/>
            <person name="Dainat J."/>
        </authorList>
    </citation>
    <scope>NUCLEOTIDE SEQUENCE [LARGE SCALE GENOMIC DNA]</scope>
    <source>
        <strain evidence="11">PYCC 4715</strain>
    </source>
</reference>
<gene>
    <name evidence="10" type="ORF">SAMEA4029009_CIC11G00000002955</name>
</gene>
<dbReference type="InterPro" id="IPR048395">
    <property type="entry name" value="Glyco_hydro_31_C"/>
</dbReference>
<feature type="domain" description="Glycoside hydrolase family 31 N-terminal" evidence="8">
    <location>
        <begin position="91"/>
        <end position="241"/>
    </location>
</feature>
<dbReference type="SUPFAM" id="SSF74650">
    <property type="entry name" value="Galactose mutarotase-like"/>
    <property type="match status" value="1"/>
</dbReference>
<dbReference type="InterPro" id="IPR011013">
    <property type="entry name" value="Gal_mutarotase_sf_dom"/>
</dbReference>
<dbReference type="InterPro" id="IPR017853">
    <property type="entry name" value="GH"/>
</dbReference>
<feature type="domain" description="Glycoside hydrolase family 31 TIM barrel" evidence="7">
    <location>
        <begin position="284"/>
        <end position="601"/>
    </location>
</feature>
<evidence type="ECO:0000256" key="3">
    <source>
        <dbReference type="ARBA" id="ARBA00023295"/>
    </source>
</evidence>
<feature type="domain" description="Glycosyl hydrolase family 31 C-terminal" evidence="9">
    <location>
        <begin position="611"/>
        <end position="695"/>
    </location>
</feature>
<dbReference type="Gene3D" id="2.60.40.1760">
    <property type="entry name" value="glycosyl hydrolase (family 31)"/>
    <property type="match status" value="1"/>
</dbReference>
<dbReference type="FunFam" id="3.20.20.80:FF:000053">
    <property type="entry name" value="Alpha-xylosidase YicI"/>
    <property type="match status" value="1"/>
</dbReference>
<dbReference type="GO" id="GO:0030246">
    <property type="term" value="F:carbohydrate binding"/>
    <property type="evidence" value="ECO:0007669"/>
    <property type="project" value="InterPro"/>
</dbReference>
<dbReference type="Gene3D" id="2.60.40.1180">
    <property type="entry name" value="Golgi alpha-mannosidase II"/>
    <property type="match status" value="2"/>
</dbReference>
<dbReference type="SUPFAM" id="SSF51445">
    <property type="entry name" value="(Trans)glycosidases"/>
    <property type="match status" value="1"/>
</dbReference>
<evidence type="ECO:0000256" key="5">
    <source>
        <dbReference type="ARBA" id="ARBA00066962"/>
    </source>
</evidence>
<dbReference type="GO" id="GO:0005975">
    <property type="term" value="P:carbohydrate metabolic process"/>
    <property type="evidence" value="ECO:0007669"/>
    <property type="project" value="InterPro"/>
</dbReference>
<organism evidence="10 11">
    <name type="scientific">Sungouiella intermedia</name>
    <dbReference type="NCBI Taxonomy" id="45354"/>
    <lineage>
        <taxon>Eukaryota</taxon>
        <taxon>Fungi</taxon>
        <taxon>Dikarya</taxon>
        <taxon>Ascomycota</taxon>
        <taxon>Saccharomycotina</taxon>
        <taxon>Pichiomycetes</taxon>
        <taxon>Metschnikowiaceae</taxon>
        <taxon>Sungouiella</taxon>
    </lineage>
</organism>
<evidence type="ECO:0000259" key="7">
    <source>
        <dbReference type="Pfam" id="PF01055"/>
    </source>
</evidence>
<evidence type="ECO:0000313" key="11">
    <source>
        <dbReference type="Proteomes" id="UP000182259"/>
    </source>
</evidence>
<dbReference type="SUPFAM" id="SSF117125">
    <property type="entry name" value="Putative glucosidase YicI, C-terminal domain"/>
    <property type="match status" value="1"/>
</dbReference>
<dbReference type="InterPro" id="IPR050985">
    <property type="entry name" value="Alpha-glycosidase_related"/>
</dbReference>
<evidence type="ECO:0000313" key="10">
    <source>
        <dbReference type="EMBL" id="SGZ59010.1"/>
    </source>
</evidence>
<dbReference type="AlphaFoldDB" id="A0A1L0C801"/>
<name>A0A1L0C801_9ASCO</name>
<protein>
    <recommendedName>
        <fullName evidence="5">alpha-D-xyloside xylohydrolase</fullName>
        <ecNumber evidence="5">3.2.1.177</ecNumber>
    </recommendedName>
</protein>
<dbReference type="GO" id="GO:0061634">
    <property type="term" value="F:alpha-D-xyloside xylohydrolase"/>
    <property type="evidence" value="ECO:0007669"/>
    <property type="project" value="UniProtKB-EC"/>
</dbReference>
<sequence>MSSGRGFVDRHVPSDTRFSRGMWELKESVAIKWANDVVKQELKDGKVYTVAGTHPIRNRADTLNNPLITATLQSPAPGVVLGETYHYVSAYKNNGEPKFDLSHDANHVAKLAKSENNVDVDAGSGLVAKVGTEKFGIEYEGDGKLLTKLGFRSVGWVQDSRFQDKYGRPTTYTTLQFHLSVGEKIYGLGERFGPFQKNGQRVEIWNEDGGTSSEWTYKNIPFYISSRGYGVFIDSSSDVIFEVQSERTTRVNVTIPSEGARWYVIYGPTPKEILQKYAKLTGFPALPPAWTFGLWLTTSFTTDYDLKTVSSFIAGMKERDIPLRTFHFDCFWMKGFQWCDFEFDPDMFPDPAAMLKQLKKDFGIKVCVWINSYIAQESALFKVADENGYLIRNVDGSLYQTDLWQAGMGIIDFTNPEAYKWFQGQMEKLINMGVDSFKTDFGERIPCIGVKYHDGKDPVAMHNYYTYLYNKCVFEVLERKLGKNEACLFARSATVGGQKFPVHWGGDCESSFEAMAESLRGGLSLCLSGFGFWSHDIGGFEGARPEPSVYKRWCAFGLLSSHSRLHGSSSYRVPWLFDDEACDVLRKFTKLKLELMPYIYSTAINAHETATPVMRAMLLEFPKDKEAYSADTQFMLGENILVAPVFNEEGDVSYYVPKGEWYGYIDGKVRKSTGEWMEEKHDFLSLPILVREGSVFVSGPNNASVPDYDYTLDFVVNIFRSPGKQTVKIPDVKRAGSFAGEVIVDASEESIKVNVSTKGRWLVRLLGVESVKSEFSTDSFGNAVITTSGKTLEISL</sequence>
<dbReference type="SUPFAM" id="SSF51011">
    <property type="entry name" value="Glycosyl hydrolase domain"/>
    <property type="match status" value="1"/>
</dbReference>
<dbReference type="Proteomes" id="UP000182259">
    <property type="component" value="Chromosome VII"/>
</dbReference>
<dbReference type="InterPro" id="IPR000322">
    <property type="entry name" value="Glyco_hydro_31_TIM"/>
</dbReference>
<dbReference type="EC" id="3.2.1.177" evidence="5"/>
<dbReference type="InterPro" id="IPR013780">
    <property type="entry name" value="Glyco_hydro_b"/>
</dbReference>
<dbReference type="Pfam" id="PF13802">
    <property type="entry name" value="Gal_mutarotas_2"/>
    <property type="match status" value="1"/>
</dbReference>
<evidence type="ECO:0000256" key="6">
    <source>
        <dbReference type="RuleBase" id="RU361185"/>
    </source>
</evidence>
<dbReference type="PANTHER" id="PTHR43053">
    <property type="entry name" value="GLYCOSIDASE FAMILY 31"/>
    <property type="match status" value="1"/>
</dbReference>
<proteinExistence type="inferred from homology"/>
<evidence type="ECO:0000256" key="1">
    <source>
        <dbReference type="ARBA" id="ARBA00007806"/>
    </source>
</evidence>
<dbReference type="InterPro" id="IPR025887">
    <property type="entry name" value="Glyco_hydro_31_N_dom"/>
</dbReference>
<dbReference type="NCBIfam" id="NF007940">
    <property type="entry name" value="PRK10658.1"/>
    <property type="match status" value="1"/>
</dbReference>
<accession>A0A1L0C801</accession>
<keyword evidence="3 6" id="KW-0326">Glycosidase</keyword>
<dbReference type="CDD" id="cd14752">
    <property type="entry name" value="GH31_N"/>
    <property type="match status" value="1"/>
</dbReference>
<dbReference type="CDD" id="cd06593">
    <property type="entry name" value="GH31_xylosidase_YicI"/>
    <property type="match status" value="1"/>
</dbReference>
<dbReference type="Gene3D" id="3.20.20.80">
    <property type="entry name" value="Glycosidases"/>
    <property type="match status" value="1"/>
</dbReference>
<dbReference type="PANTHER" id="PTHR43053:SF4">
    <property type="entry name" value="MYOGENESIS-REGULATING GLYCOSIDASE"/>
    <property type="match status" value="1"/>
</dbReference>
<dbReference type="Pfam" id="PF21365">
    <property type="entry name" value="Glyco_hydro_31_3rd"/>
    <property type="match status" value="1"/>
</dbReference>
<evidence type="ECO:0000259" key="9">
    <source>
        <dbReference type="Pfam" id="PF21365"/>
    </source>
</evidence>
<evidence type="ECO:0000256" key="2">
    <source>
        <dbReference type="ARBA" id="ARBA00022801"/>
    </source>
</evidence>
<evidence type="ECO:0000259" key="8">
    <source>
        <dbReference type="Pfam" id="PF13802"/>
    </source>
</evidence>
<keyword evidence="2 6" id="KW-0378">Hydrolase</keyword>